<organism evidence="1 2">
    <name type="scientific">Candidatus Jettenia ecosi</name>
    <dbReference type="NCBI Taxonomy" id="2494326"/>
    <lineage>
        <taxon>Bacteria</taxon>
        <taxon>Pseudomonadati</taxon>
        <taxon>Planctomycetota</taxon>
        <taxon>Candidatus Brocadiia</taxon>
        <taxon>Candidatus Brocadiales</taxon>
        <taxon>Candidatus Brocadiaceae</taxon>
        <taxon>Candidatus Jettenia</taxon>
    </lineage>
</organism>
<evidence type="ECO:0000313" key="2">
    <source>
        <dbReference type="Proteomes" id="UP000319783"/>
    </source>
</evidence>
<evidence type="ECO:0000313" key="1">
    <source>
        <dbReference type="EMBL" id="TLD42028.1"/>
    </source>
</evidence>
<proteinExistence type="predicted"/>
<dbReference type="EMBL" id="SULG01000030">
    <property type="protein sequence ID" value="TLD42028.1"/>
    <property type="molecule type" value="Genomic_DNA"/>
</dbReference>
<dbReference type="PANTHER" id="PTHR41775">
    <property type="entry name" value="SECRETED PROTEIN-RELATED"/>
    <property type="match status" value="1"/>
</dbReference>
<name>A0A533QBD9_9BACT</name>
<dbReference type="Proteomes" id="UP000319783">
    <property type="component" value="Unassembled WGS sequence"/>
</dbReference>
<dbReference type="InterPro" id="IPR018247">
    <property type="entry name" value="EF_Hand_1_Ca_BS"/>
</dbReference>
<evidence type="ECO:0008006" key="3">
    <source>
        <dbReference type="Google" id="ProtNLM"/>
    </source>
</evidence>
<protein>
    <recommendedName>
        <fullName evidence="3">EF-hand domain-containing protein</fullName>
    </recommendedName>
</protein>
<dbReference type="PANTHER" id="PTHR41775:SF1">
    <property type="entry name" value="PEPTIDASE M6-LIKE DOMAIN-CONTAINING PROTEIN"/>
    <property type="match status" value="1"/>
</dbReference>
<reference evidence="1 2" key="1">
    <citation type="submission" date="2019-04" db="EMBL/GenBank/DDBJ databases">
        <title>Genome of a novel bacterium Candidatus Jettenia ecosi reconstructed from metagenome of an anammox bioreactor.</title>
        <authorList>
            <person name="Mardanov A.V."/>
            <person name="Beletsky A.V."/>
            <person name="Ravin N.V."/>
            <person name="Botchkova E.A."/>
            <person name="Litti Y.V."/>
            <person name="Nozhevnikova A.N."/>
        </authorList>
    </citation>
    <scope>NUCLEOTIDE SEQUENCE [LARGE SCALE GENOMIC DNA]</scope>
    <source>
        <strain evidence="1">J2</strain>
    </source>
</reference>
<dbReference type="PROSITE" id="PS00018">
    <property type="entry name" value="EF_HAND_1"/>
    <property type="match status" value="1"/>
</dbReference>
<sequence>MRCICIITVIISVVSSWFLPKSFAQEQELINNRLSLIGTKTSFNPTPVDGGAWGTFTITATFKNASKDNLTKLAFQVIQLTGGNLLLNADGHAGGIGSTLTVPFTGNYFDGALSPEENFKVDFIIGLASPSKFTFHVDALGTVVRVGGMPDPVDVTAITGQKIAGPVTSWQTPDGRYTVEHLAGQSQNGDLLVFYWSPRADWQFVNVTEKTGQKIVGPVTSWQTRDGRYTVEHLAGQSQNGDLLVFYWSPRADWQFVNVTSHVADGKVANGVPTVYQLADGNENVELLGTRSPSGSLLLYWWKPSRDWQAVNLSEITGRTISADPASWLTTDGDSVVEHFAAPDQNGHLLVFWGYSKPRLLTDGLGNPFQSLKRVRTPRNIIAILWDWDSDPRLDRSVIEDALFGVTNSVRDYFLENSNGYFTIENAGVFGWYDADKPFDHYANENEKNDPIDKDKDGWLNGHAEKWAEAIRKADVDFDFAAYDSNGDKVLSPDELGISIIIPQDNPFGTVNGVVGREYPTKEPLIVDGVQVNVMAEFYIGNPPNIGLVAHELSHLLLGAKDMYFGYCLKHRDDDPEKECLNVFDNPSAAGGYSLMDQHIEAPHLDPFHKLKLGWVRPKIIFRDGQYRLPNVEEHHDVWVLLNPTHGAKEYFIVENRWRGNSYDREIDDNGGLAVWHIMEDPAVYGTVPPPPGVEQEDWDTLPPDAWSRRAIRMIRPMTAFFDNSQALWDGAQPGTDYDLLSEDPDPSHAKLRWADGTPSGFNLRSISAAGLEMQATIDVPSP</sequence>
<comment type="caution">
    <text evidence="1">The sequence shown here is derived from an EMBL/GenBank/DDBJ whole genome shotgun (WGS) entry which is preliminary data.</text>
</comment>
<gene>
    <name evidence="1" type="ORF">JETT_1737</name>
</gene>
<dbReference type="AlphaFoldDB" id="A0A533QBD9"/>
<accession>A0A533QBD9</accession>